<evidence type="ECO:0000313" key="6">
    <source>
        <dbReference type="EMBL" id="KZP25209.1"/>
    </source>
</evidence>
<dbReference type="AlphaFoldDB" id="A0A166NND9"/>
<dbReference type="GO" id="GO:0043139">
    <property type="term" value="F:5'-3' DNA helicase activity"/>
    <property type="evidence" value="ECO:0007669"/>
    <property type="project" value="TreeGrafter"/>
</dbReference>
<accession>A0A166NND9</accession>
<evidence type="ECO:0000256" key="1">
    <source>
        <dbReference type="ARBA" id="ARBA00022741"/>
    </source>
</evidence>
<dbReference type="GO" id="GO:0005524">
    <property type="term" value="F:ATP binding"/>
    <property type="evidence" value="ECO:0007669"/>
    <property type="project" value="UniProtKB-KW"/>
</dbReference>
<dbReference type="STRING" id="436010.A0A166NND9"/>
<dbReference type="Pfam" id="PF13087">
    <property type="entry name" value="AAA_12"/>
    <property type="match status" value="1"/>
</dbReference>
<evidence type="ECO:0000259" key="5">
    <source>
        <dbReference type="Pfam" id="PF13087"/>
    </source>
</evidence>
<name>A0A166NND9_9AGAM</name>
<keyword evidence="4" id="KW-0067">ATP-binding</keyword>
<keyword evidence="3" id="KW-0347">Helicase</keyword>
<proteinExistence type="predicted"/>
<dbReference type="PANTHER" id="PTHR43788">
    <property type="entry name" value="DNA2/NAM7 HELICASE FAMILY MEMBER"/>
    <property type="match status" value="1"/>
</dbReference>
<evidence type="ECO:0000256" key="2">
    <source>
        <dbReference type="ARBA" id="ARBA00022801"/>
    </source>
</evidence>
<dbReference type="PANTHER" id="PTHR43788:SF16">
    <property type="entry name" value="HELICASE WITH ZINC FINGER 2"/>
    <property type="match status" value="1"/>
</dbReference>
<dbReference type="Pfam" id="PF13604">
    <property type="entry name" value="AAA_30"/>
    <property type="match status" value="1"/>
</dbReference>
<organism evidence="6 7">
    <name type="scientific">Athelia psychrophila</name>
    <dbReference type="NCBI Taxonomy" id="1759441"/>
    <lineage>
        <taxon>Eukaryota</taxon>
        <taxon>Fungi</taxon>
        <taxon>Dikarya</taxon>
        <taxon>Basidiomycota</taxon>
        <taxon>Agaricomycotina</taxon>
        <taxon>Agaricomycetes</taxon>
        <taxon>Agaricomycetidae</taxon>
        <taxon>Atheliales</taxon>
        <taxon>Atheliaceae</taxon>
        <taxon>Athelia</taxon>
    </lineage>
</organism>
<gene>
    <name evidence="6" type="ORF">FIBSPDRAFT_888338</name>
</gene>
<evidence type="ECO:0000313" key="7">
    <source>
        <dbReference type="Proteomes" id="UP000076532"/>
    </source>
</evidence>
<dbReference type="Proteomes" id="UP000076532">
    <property type="component" value="Unassembled WGS sequence"/>
</dbReference>
<dbReference type="GO" id="GO:0016787">
    <property type="term" value="F:hydrolase activity"/>
    <property type="evidence" value="ECO:0007669"/>
    <property type="project" value="UniProtKB-KW"/>
</dbReference>
<evidence type="ECO:0000256" key="4">
    <source>
        <dbReference type="ARBA" id="ARBA00022840"/>
    </source>
</evidence>
<keyword evidence="2 6" id="KW-0378">Hydrolase</keyword>
<dbReference type="Gene3D" id="3.40.50.300">
    <property type="entry name" value="P-loop containing nucleotide triphosphate hydrolases"/>
    <property type="match status" value="2"/>
</dbReference>
<dbReference type="EMBL" id="KV417522">
    <property type="protein sequence ID" value="KZP25209.1"/>
    <property type="molecule type" value="Genomic_DNA"/>
</dbReference>
<sequence>MSESCSFQPSVFKMIHLTHLNVHVVTIYEHQLTTQRHILEAFIDTVDGVVGLAPIYGSGCVLTTLAMASSTSCLVIKFPKKPTKLNPGRILLQDLVLCQSDIQKSAFRMDRLAVSLFLDRHIRITGAVDLLSTGIDDRNSLASILSALGGEITLQKDNVKKIFKRRETALTSIPEVAEQAWAACHTSCLPSMSKRMLTAARIDTQALQSTHLSFFAKTFRDADRMDALKPTTVKNDITGDFTQKSGVLQLTSDRFKTRIMETSHTQASSKIHVVASHQGNKLAPVMGRAKKVEGRTAQITLRGSLQGSEIDAIYTIGKDDPTNAEGQRAAIILEGLKQTNMIVKKLFVQSIWLPGETSVWPPRPPMQKTPINFSYRTLNPSQRDAVAEILSNTNPISLIQGPPGTGKTSVIAASVTSMMAVASDRTIWLIAASNVAVKNIAEKLAEVDFLEFSLVVSTDFHFDWHEHLYEKIRPRVIESENIPKDVMAAERLLLGSRVILCTISMLTNSRSSPITHVVPVECIIVDEASQIEIGQYLPMLSQFGTSLKKLVFIGDDKQLAPYGQDDIGNLRSIFEVDHLRRKVIFLNTQYRMPVPIGAFISRHVYEGKLRTQHDITVSSSCRFKDVPNGEELLVGCSWANQKEVIAVMAIALQYHNSRKTYRIITRALVERALTVDSNNPSMQRTMLSETSWRRH</sequence>
<keyword evidence="7" id="KW-1185">Reference proteome</keyword>
<dbReference type="InterPro" id="IPR027417">
    <property type="entry name" value="P-loop_NTPase"/>
</dbReference>
<dbReference type="SUPFAM" id="SSF52540">
    <property type="entry name" value="P-loop containing nucleoside triphosphate hydrolases"/>
    <property type="match status" value="1"/>
</dbReference>
<protein>
    <submittedName>
        <fullName evidence="6">P-loop containing nucleoside triphosphate hydrolase protein</fullName>
    </submittedName>
</protein>
<dbReference type="InterPro" id="IPR041679">
    <property type="entry name" value="DNA2/NAM7-like_C"/>
</dbReference>
<dbReference type="OrthoDB" id="6513042at2759"/>
<evidence type="ECO:0000256" key="3">
    <source>
        <dbReference type="ARBA" id="ARBA00022806"/>
    </source>
</evidence>
<reference evidence="6 7" key="1">
    <citation type="journal article" date="2016" name="Mol. Biol. Evol.">
        <title>Comparative Genomics of Early-Diverging Mushroom-Forming Fungi Provides Insights into the Origins of Lignocellulose Decay Capabilities.</title>
        <authorList>
            <person name="Nagy L.G."/>
            <person name="Riley R."/>
            <person name="Tritt A."/>
            <person name="Adam C."/>
            <person name="Daum C."/>
            <person name="Floudas D."/>
            <person name="Sun H."/>
            <person name="Yadav J.S."/>
            <person name="Pangilinan J."/>
            <person name="Larsson K.H."/>
            <person name="Matsuura K."/>
            <person name="Barry K."/>
            <person name="Labutti K."/>
            <person name="Kuo R."/>
            <person name="Ohm R.A."/>
            <person name="Bhattacharya S.S."/>
            <person name="Shirouzu T."/>
            <person name="Yoshinaga Y."/>
            <person name="Martin F.M."/>
            <person name="Grigoriev I.V."/>
            <person name="Hibbett D.S."/>
        </authorList>
    </citation>
    <scope>NUCLEOTIDE SEQUENCE [LARGE SCALE GENOMIC DNA]</scope>
    <source>
        <strain evidence="6 7">CBS 109695</strain>
    </source>
</reference>
<keyword evidence="1" id="KW-0547">Nucleotide-binding</keyword>
<feature type="domain" description="DNA2/NAM7 helicase-like C-terminal" evidence="5">
    <location>
        <begin position="578"/>
        <end position="653"/>
    </location>
</feature>
<dbReference type="InterPro" id="IPR050534">
    <property type="entry name" value="Coronavir_polyprotein_1ab"/>
</dbReference>